<dbReference type="Proteomes" id="UP000275078">
    <property type="component" value="Unassembled WGS sequence"/>
</dbReference>
<dbReference type="InterPro" id="IPR051693">
    <property type="entry name" value="UPF0046_metallophosphoest"/>
</dbReference>
<name>A0A3N4IGE4_ASCIM</name>
<dbReference type="Pfam" id="PF00149">
    <property type="entry name" value="Metallophos"/>
    <property type="match status" value="1"/>
</dbReference>
<dbReference type="InterPro" id="IPR004843">
    <property type="entry name" value="Calcineurin-like_PHP"/>
</dbReference>
<reference evidence="3 4" key="1">
    <citation type="journal article" date="2018" name="Nat. Ecol. Evol.">
        <title>Pezizomycetes genomes reveal the molecular basis of ectomycorrhizal truffle lifestyle.</title>
        <authorList>
            <person name="Murat C."/>
            <person name="Payen T."/>
            <person name="Noel B."/>
            <person name="Kuo A."/>
            <person name="Morin E."/>
            <person name="Chen J."/>
            <person name="Kohler A."/>
            <person name="Krizsan K."/>
            <person name="Balestrini R."/>
            <person name="Da Silva C."/>
            <person name="Montanini B."/>
            <person name="Hainaut M."/>
            <person name="Levati E."/>
            <person name="Barry K.W."/>
            <person name="Belfiori B."/>
            <person name="Cichocki N."/>
            <person name="Clum A."/>
            <person name="Dockter R.B."/>
            <person name="Fauchery L."/>
            <person name="Guy J."/>
            <person name="Iotti M."/>
            <person name="Le Tacon F."/>
            <person name="Lindquist E.A."/>
            <person name="Lipzen A."/>
            <person name="Malagnac F."/>
            <person name="Mello A."/>
            <person name="Molinier V."/>
            <person name="Miyauchi S."/>
            <person name="Poulain J."/>
            <person name="Riccioni C."/>
            <person name="Rubini A."/>
            <person name="Sitrit Y."/>
            <person name="Splivallo R."/>
            <person name="Traeger S."/>
            <person name="Wang M."/>
            <person name="Zifcakova L."/>
            <person name="Wipf D."/>
            <person name="Zambonelli A."/>
            <person name="Paolocci F."/>
            <person name="Nowrousian M."/>
            <person name="Ottonello S."/>
            <person name="Baldrian P."/>
            <person name="Spatafora J.W."/>
            <person name="Henrissat B."/>
            <person name="Nagy L.G."/>
            <person name="Aury J.M."/>
            <person name="Wincker P."/>
            <person name="Grigoriev I.V."/>
            <person name="Bonfante P."/>
            <person name="Martin F.M."/>
        </authorList>
    </citation>
    <scope>NUCLEOTIDE SEQUENCE [LARGE SCALE GENOMIC DNA]</scope>
    <source>
        <strain evidence="3 4">RN42</strain>
    </source>
</reference>
<feature type="compositionally biased region" description="Basic and acidic residues" evidence="1">
    <location>
        <begin position="448"/>
        <end position="458"/>
    </location>
</feature>
<dbReference type="EMBL" id="ML119655">
    <property type="protein sequence ID" value="RPA85223.1"/>
    <property type="molecule type" value="Genomic_DNA"/>
</dbReference>
<dbReference type="PANTHER" id="PTHR12905:SF16">
    <property type="entry name" value="SER_THR PROTEIN PHOSPHATASE FAMILY PROTEIN (AFU_ORTHOLOGUE AFUA_1G06000)"/>
    <property type="match status" value="1"/>
</dbReference>
<dbReference type="AlphaFoldDB" id="A0A3N4IGE4"/>
<dbReference type="Gene3D" id="3.60.21.10">
    <property type="match status" value="1"/>
</dbReference>
<evidence type="ECO:0000313" key="4">
    <source>
        <dbReference type="Proteomes" id="UP000275078"/>
    </source>
</evidence>
<evidence type="ECO:0000259" key="2">
    <source>
        <dbReference type="Pfam" id="PF00149"/>
    </source>
</evidence>
<feature type="region of interest" description="Disordered" evidence="1">
    <location>
        <begin position="419"/>
        <end position="463"/>
    </location>
</feature>
<sequence length="479" mass="52810">MNSPPTNILNDPDPPTTLAPPPHNLTDLTETTIFSSSTFLSQPTRSSAHRQPLPKIIATSPRRLPNAPEPQLRRTRIVCISDTHNRSPLTGEFSIPPGDMLIHAGDLTNAGTLAELKKALKWIEKLPFEVKLVMAGNHDACLSPPPPPHTPPPPPPPPLALQHLRSLAPSGIHYLPPPHGTHTITLLTGPKTTFTIFASPLTPSLDPSRPLSYHPENPPWRHIRAGTDIVVTHVPAKYHLDFSEKRGWGGCEELRRALWRVRPVLAVGGHVHEGRGCELVEWDLDPAIAITHSEKPMVQTWSEPRGRKRQCKVDLSGSGEWGEVERGRKTCFVNASIMRRSWSKVNGHGNERGNGIQVILNGLSVSDEVVGVLRGDEEERRRVEGRRRRKSTGTVGREGVVAAKVVGRFGEEFGRRLSMEPEGMEGRDGPAGAGGREGGRKQVSVLEMVKEEERERGRGKMGRWRRGVERTLSFGVVAK</sequence>
<dbReference type="SUPFAM" id="SSF56300">
    <property type="entry name" value="Metallo-dependent phosphatases"/>
    <property type="match status" value="1"/>
</dbReference>
<dbReference type="CDD" id="cd07379">
    <property type="entry name" value="MPP_239FB"/>
    <property type="match status" value="1"/>
</dbReference>
<keyword evidence="4" id="KW-1185">Reference proteome</keyword>
<dbReference type="GO" id="GO:0016787">
    <property type="term" value="F:hydrolase activity"/>
    <property type="evidence" value="ECO:0007669"/>
    <property type="project" value="InterPro"/>
</dbReference>
<evidence type="ECO:0000313" key="3">
    <source>
        <dbReference type="EMBL" id="RPA85223.1"/>
    </source>
</evidence>
<feature type="domain" description="Calcineurin-like phosphoesterase" evidence="2">
    <location>
        <begin position="76"/>
        <end position="273"/>
    </location>
</feature>
<dbReference type="PANTHER" id="PTHR12905">
    <property type="entry name" value="METALLOPHOSPHOESTERASE"/>
    <property type="match status" value="1"/>
</dbReference>
<protein>
    <submittedName>
        <fullName evidence="3">Metallo-dependent phosphatase</fullName>
    </submittedName>
</protein>
<accession>A0A3N4IGE4</accession>
<organism evidence="3 4">
    <name type="scientific">Ascobolus immersus RN42</name>
    <dbReference type="NCBI Taxonomy" id="1160509"/>
    <lineage>
        <taxon>Eukaryota</taxon>
        <taxon>Fungi</taxon>
        <taxon>Dikarya</taxon>
        <taxon>Ascomycota</taxon>
        <taxon>Pezizomycotina</taxon>
        <taxon>Pezizomycetes</taxon>
        <taxon>Pezizales</taxon>
        <taxon>Ascobolaceae</taxon>
        <taxon>Ascobolus</taxon>
    </lineage>
</organism>
<feature type="compositionally biased region" description="Pro residues" evidence="1">
    <location>
        <begin position="12"/>
        <end position="23"/>
    </location>
</feature>
<feature type="compositionally biased region" description="Basic and acidic residues" evidence="1">
    <location>
        <begin position="419"/>
        <end position="428"/>
    </location>
</feature>
<gene>
    <name evidence="3" type="ORF">BJ508DRAFT_205532</name>
</gene>
<proteinExistence type="predicted"/>
<evidence type="ECO:0000256" key="1">
    <source>
        <dbReference type="SAM" id="MobiDB-lite"/>
    </source>
</evidence>
<dbReference type="OrthoDB" id="630188at2759"/>
<dbReference type="InterPro" id="IPR029052">
    <property type="entry name" value="Metallo-depent_PP-like"/>
</dbReference>
<feature type="region of interest" description="Disordered" evidence="1">
    <location>
        <begin position="1"/>
        <end position="70"/>
    </location>
</feature>
<feature type="compositionally biased region" description="Polar residues" evidence="1">
    <location>
        <begin position="27"/>
        <end position="46"/>
    </location>
</feature>